<proteinExistence type="predicted"/>
<sequence>MKQIYITAFAALVWLCCSVKTQAQDLKLSKLTLAYKRSSFHFLDKQASPNIYQANLNGVSIGYEHAGIKSRSFVNVQAQTGTALPKGLGARTYTFTSTNFSGETTSSQFVHAPTLYLGQLEAGYLRKLRTGGTKEMFAGIVLQEWLGYSDNIGMWSTWANSFATLNAAVQYEKKLNAKQQIQFKGAMPVVALVSRLPYSNVISDPEHSNFRAFFKEGTNLAFIHEFQKISLGAAYQYRLGRHWQTGVAYDFQWLHAQNPQAITAYSHAAHLQCNYLF</sequence>
<dbReference type="AlphaFoldDB" id="A0A7G7G6F5"/>
<reference evidence="2 3" key="1">
    <citation type="journal article" date="2018" name="Int. J. Syst. Evol. Microbiol.">
        <title>Adhaeribacter swui sp. nov., isolated from wet mud.</title>
        <authorList>
            <person name="Kim D.U."/>
            <person name="Kim K.W."/>
            <person name="Kang M.S."/>
            <person name="Kim J.Y."/>
            <person name="Jang J.H."/>
            <person name="Kim M.K."/>
        </authorList>
    </citation>
    <scope>NUCLEOTIDE SEQUENCE [LARGE SCALE GENOMIC DNA]</scope>
    <source>
        <strain evidence="2 3">KCTC 52873</strain>
    </source>
</reference>
<dbReference type="KEGG" id="aswu:HUW51_08345"/>
<evidence type="ECO:0000313" key="3">
    <source>
        <dbReference type="Proteomes" id="UP000515237"/>
    </source>
</evidence>
<keyword evidence="1" id="KW-0732">Signal</keyword>
<feature type="chain" id="PRO_5028857723" evidence="1">
    <location>
        <begin position="24"/>
        <end position="277"/>
    </location>
</feature>
<accession>A0A7G7G6F5</accession>
<keyword evidence="3" id="KW-1185">Reference proteome</keyword>
<dbReference type="RefSeq" id="WP_185273517.1">
    <property type="nucleotide sequence ID" value="NZ_CP055156.1"/>
</dbReference>
<evidence type="ECO:0000256" key="1">
    <source>
        <dbReference type="SAM" id="SignalP"/>
    </source>
</evidence>
<feature type="signal peptide" evidence="1">
    <location>
        <begin position="1"/>
        <end position="23"/>
    </location>
</feature>
<organism evidence="2 3">
    <name type="scientific">Adhaeribacter swui</name>
    <dbReference type="NCBI Taxonomy" id="2086471"/>
    <lineage>
        <taxon>Bacteria</taxon>
        <taxon>Pseudomonadati</taxon>
        <taxon>Bacteroidota</taxon>
        <taxon>Cytophagia</taxon>
        <taxon>Cytophagales</taxon>
        <taxon>Hymenobacteraceae</taxon>
        <taxon>Adhaeribacter</taxon>
    </lineage>
</organism>
<protein>
    <submittedName>
        <fullName evidence="2">Uncharacterized protein</fullName>
    </submittedName>
</protein>
<dbReference type="Proteomes" id="UP000515237">
    <property type="component" value="Chromosome"/>
</dbReference>
<evidence type="ECO:0000313" key="2">
    <source>
        <dbReference type="EMBL" id="QNF32739.1"/>
    </source>
</evidence>
<gene>
    <name evidence="2" type="ORF">HUW51_08345</name>
</gene>
<dbReference type="EMBL" id="CP055156">
    <property type="protein sequence ID" value="QNF32739.1"/>
    <property type="molecule type" value="Genomic_DNA"/>
</dbReference>
<name>A0A7G7G6F5_9BACT</name>